<dbReference type="PANTHER" id="PTHR12215">
    <property type="entry name" value="PHOSPHOPANTETHEINE TRANSFERASE"/>
    <property type="match status" value="1"/>
</dbReference>
<dbReference type="RefSeq" id="WP_321560175.1">
    <property type="nucleotide sequence ID" value="NZ_CP139558.1"/>
</dbReference>
<dbReference type="Proteomes" id="UP001324380">
    <property type="component" value="Chromosome"/>
</dbReference>
<feature type="domain" description="4'-phosphopantetheinyl transferase" evidence="3">
    <location>
        <begin position="131"/>
        <end position="189"/>
    </location>
</feature>
<accession>A0ABZ0TDY7</accession>
<sequence length="257" mass="29624">MSLIKVRIQFQDDVKWQIGKECDYKLNDNQVDVWRIKISSNLAFIDDFFKVLLPDEIVRANRYVQKKDRLRFVVSRGALRCLLAKYTNQPATTIKFVVSANKKPSIFQQNIKYNVSHSGDWVLIAISNTEVGVDTEEIDSSFSYKEILADNFGKDEINYIAHQDTINSFYLLWTRKEAITKATAQGLDDCLKYIPSLTGNHEVDINILSSDTNWLINSFKPDENNMASLATEITAGEIRYWDVNFERFLPGFKQTVL</sequence>
<evidence type="ECO:0000259" key="4">
    <source>
        <dbReference type="Pfam" id="PF22624"/>
    </source>
</evidence>
<dbReference type="Pfam" id="PF22624">
    <property type="entry name" value="AASDHPPT_N"/>
    <property type="match status" value="1"/>
</dbReference>
<gene>
    <name evidence="5" type="ORF">SNE25_16935</name>
</gene>
<evidence type="ECO:0000313" key="6">
    <source>
        <dbReference type="Proteomes" id="UP001324380"/>
    </source>
</evidence>
<keyword evidence="2 5" id="KW-0808">Transferase</keyword>
<name>A0ABZ0TDY7_9SPHI</name>
<proteinExistence type="inferred from homology"/>
<protein>
    <submittedName>
        <fullName evidence="5">4'-phosphopantetheinyl transferase superfamily protein</fullName>
    </submittedName>
</protein>
<organism evidence="5 6">
    <name type="scientific">Mucilaginibacter sabulilitoris</name>
    <dbReference type="NCBI Taxonomy" id="1173583"/>
    <lineage>
        <taxon>Bacteria</taxon>
        <taxon>Pseudomonadati</taxon>
        <taxon>Bacteroidota</taxon>
        <taxon>Sphingobacteriia</taxon>
        <taxon>Sphingobacteriales</taxon>
        <taxon>Sphingobacteriaceae</taxon>
        <taxon>Mucilaginibacter</taxon>
    </lineage>
</organism>
<evidence type="ECO:0000259" key="3">
    <source>
        <dbReference type="Pfam" id="PF01648"/>
    </source>
</evidence>
<dbReference type="GO" id="GO:0016740">
    <property type="term" value="F:transferase activity"/>
    <property type="evidence" value="ECO:0007669"/>
    <property type="project" value="UniProtKB-KW"/>
</dbReference>
<dbReference type="PANTHER" id="PTHR12215:SF10">
    <property type="entry name" value="L-AMINOADIPATE-SEMIALDEHYDE DEHYDROGENASE-PHOSPHOPANTETHEINYL TRANSFERASE"/>
    <property type="match status" value="1"/>
</dbReference>
<evidence type="ECO:0000313" key="5">
    <source>
        <dbReference type="EMBL" id="WPU91006.1"/>
    </source>
</evidence>
<dbReference type="Gene3D" id="3.90.470.20">
    <property type="entry name" value="4'-phosphopantetheinyl transferase domain"/>
    <property type="match status" value="2"/>
</dbReference>
<dbReference type="EMBL" id="CP139558">
    <property type="protein sequence ID" value="WPU91006.1"/>
    <property type="molecule type" value="Genomic_DNA"/>
</dbReference>
<dbReference type="InterPro" id="IPR050559">
    <property type="entry name" value="P-Pant_transferase_sf"/>
</dbReference>
<dbReference type="SUPFAM" id="SSF56214">
    <property type="entry name" value="4'-phosphopantetheinyl transferase"/>
    <property type="match status" value="2"/>
</dbReference>
<evidence type="ECO:0000256" key="1">
    <source>
        <dbReference type="ARBA" id="ARBA00010990"/>
    </source>
</evidence>
<keyword evidence="6" id="KW-1185">Reference proteome</keyword>
<feature type="domain" description="4'-phosphopantetheinyl transferase N-terminal" evidence="4">
    <location>
        <begin position="49"/>
        <end position="126"/>
    </location>
</feature>
<dbReference type="InterPro" id="IPR037143">
    <property type="entry name" value="4-PPantetheinyl_Trfase_dom_sf"/>
</dbReference>
<evidence type="ECO:0000256" key="2">
    <source>
        <dbReference type="ARBA" id="ARBA00022679"/>
    </source>
</evidence>
<reference evidence="5 6" key="1">
    <citation type="submission" date="2023-11" db="EMBL/GenBank/DDBJ databases">
        <title>Analysis of the Genomes of Mucilaginibacter gossypii cycad 4 and M. sabulilitoris SNA2: microbes with the potential for plant growth promotion.</title>
        <authorList>
            <person name="Hirsch A.M."/>
            <person name="Humm E."/>
            <person name="Rubbi M."/>
            <person name="Del Vecchio G."/>
            <person name="Ha S.M."/>
            <person name="Pellegrini M."/>
            <person name="Gunsalus R.P."/>
        </authorList>
    </citation>
    <scope>NUCLEOTIDE SEQUENCE [LARGE SCALE GENOMIC DNA]</scope>
    <source>
        <strain evidence="5 6">SNA2</strain>
    </source>
</reference>
<dbReference type="InterPro" id="IPR055066">
    <property type="entry name" value="AASDHPPT_N"/>
</dbReference>
<dbReference type="Pfam" id="PF01648">
    <property type="entry name" value="ACPS"/>
    <property type="match status" value="1"/>
</dbReference>
<dbReference type="InterPro" id="IPR008278">
    <property type="entry name" value="4-PPantetheinyl_Trfase_dom"/>
</dbReference>
<comment type="similarity">
    <text evidence="1">Belongs to the P-Pant transferase superfamily. Gsp/Sfp/HetI/AcpT family.</text>
</comment>